<dbReference type="GO" id="GO:0005737">
    <property type="term" value="C:cytoplasm"/>
    <property type="evidence" value="ECO:0007669"/>
    <property type="project" value="TreeGrafter"/>
</dbReference>
<dbReference type="HOGENOM" id="CLU_006332_9_2_0"/>
<dbReference type="eggNOG" id="COG3119">
    <property type="taxonomic scope" value="Bacteria"/>
</dbReference>
<dbReference type="InterPro" id="IPR017850">
    <property type="entry name" value="Alkaline_phosphatase_core_sf"/>
</dbReference>
<dbReference type="Proteomes" id="UP000017081">
    <property type="component" value="Unassembled WGS sequence"/>
</dbReference>
<reference evidence="4 5" key="1">
    <citation type="submission" date="2013-08" db="EMBL/GenBank/DDBJ databases">
        <authorList>
            <person name="Weinstock G."/>
            <person name="Sodergren E."/>
            <person name="Wylie T."/>
            <person name="Fulton L."/>
            <person name="Fulton R."/>
            <person name="Fronick C."/>
            <person name="O'Laughlin M."/>
            <person name="Godfrey J."/>
            <person name="Miner T."/>
            <person name="Herter B."/>
            <person name="Appelbaum E."/>
            <person name="Cordes M."/>
            <person name="Lek S."/>
            <person name="Wollam A."/>
            <person name="Pepin K.H."/>
            <person name="Palsikar V.B."/>
            <person name="Mitreva M."/>
            <person name="Wilson R.K."/>
        </authorList>
    </citation>
    <scope>NUCLEOTIDE SEQUENCE [LARGE SCALE GENOMIC DNA]</scope>
    <source>
        <strain evidence="4 5">ATCC BAA-474</strain>
    </source>
</reference>
<evidence type="ECO:0000313" key="4">
    <source>
        <dbReference type="EMBL" id="ERT69155.1"/>
    </source>
</evidence>
<evidence type="ECO:0000313" key="5">
    <source>
        <dbReference type="Proteomes" id="UP000017081"/>
    </source>
</evidence>
<keyword evidence="5" id="KW-1185">Reference proteome</keyword>
<comment type="caution">
    <text evidence="4">The sequence shown here is derived from an EMBL/GenBank/DDBJ whole genome shotgun (WGS) entry which is preliminary data.</text>
</comment>
<evidence type="ECO:0000256" key="2">
    <source>
        <dbReference type="ARBA" id="ARBA00022801"/>
    </source>
</evidence>
<keyword evidence="2" id="KW-0378">Hydrolase</keyword>
<dbReference type="RefSeq" id="WP_023050434.1">
    <property type="nucleotide sequence ID" value="NZ_CP173065.2"/>
</dbReference>
<proteinExistence type="predicted"/>
<dbReference type="EMBL" id="AXZF01000033">
    <property type="protein sequence ID" value="ERT69155.1"/>
    <property type="molecule type" value="Genomic_DNA"/>
</dbReference>
<dbReference type="GO" id="GO:0008484">
    <property type="term" value="F:sulfuric ester hydrolase activity"/>
    <property type="evidence" value="ECO:0007669"/>
    <property type="project" value="TreeGrafter"/>
</dbReference>
<organism evidence="4 5">
    <name type="scientific">Cetobacterium somerae ATCC BAA-474</name>
    <dbReference type="NCBI Taxonomy" id="1319815"/>
    <lineage>
        <taxon>Bacteria</taxon>
        <taxon>Fusobacteriati</taxon>
        <taxon>Fusobacteriota</taxon>
        <taxon>Fusobacteriia</taxon>
        <taxon>Fusobacteriales</taxon>
        <taxon>Fusobacteriaceae</taxon>
        <taxon>Cetobacterium</taxon>
    </lineage>
</organism>
<keyword evidence="1" id="KW-0479">Metal-binding</keyword>
<sequence length="457" mass="53564">MKKNLVFITTDHQRADTIGMIQNGKEVTPNLNRLASEGFDFKRAYTTCPLCVPARTALATGRFPTKNSVVINDLKNIPEITRNSKTIHEYLFESGYDVSHFGMQHITLKPSLEDRVKFKKFLTDDDYEKICKRENIPLFGVVEDRVKVSERHGDIYEDRQYTGSRVSLFEKSENLFRDRFYIDNALNYLESETFENPIGMFINIWAPHPPFRVLKELMDRFPDPELPENINEICEGEPPKRREGIAAQLAEEKDLEHWKDVWRAYLGLTNYADELIGEIIQKLKEKGEYENTMFVFTADHGDHLGQHKMFQKMEMYEQSINVPLIIKMPEKNGIKIETVVSHLDILPTVLENLNLESKEIFVGENILNSEVQKKHRYAYSQYSGNQVAIGDIRRSVVDKEFKYIYDPRDLEELFYLKKDPLEMKNEVDNIEYKEVKKNLKNQLSLFLKEQNDWINII</sequence>
<dbReference type="Gene3D" id="3.40.720.10">
    <property type="entry name" value="Alkaline Phosphatase, subunit A"/>
    <property type="match status" value="1"/>
</dbReference>
<dbReference type="InterPro" id="IPR000917">
    <property type="entry name" value="Sulfatase_N"/>
</dbReference>
<dbReference type="AlphaFoldDB" id="U7VCB5"/>
<dbReference type="Pfam" id="PF00884">
    <property type="entry name" value="Sulfatase"/>
    <property type="match status" value="1"/>
</dbReference>
<evidence type="ECO:0000259" key="3">
    <source>
        <dbReference type="Pfam" id="PF00884"/>
    </source>
</evidence>
<protein>
    <recommendedName>
        <fullName evidence="3">Sulfatase N-terminal domain-containing protein</fullName>
    </recommendedName>
</protein>
<dbReference type="PANTHER" id="PTHR45953">
    <property type="entry name" value="IDURONATE 2-SULFATASE"/>
    <property type="match status" value="1"/>
</dbReference>
<dbReference type="STRING" id="1319815.HMPREF0202_00889"/>
<dbReference type="GO" id="GO:0046872">
    <property type="term" value="F:metal ion binding"/>
    <property type="evidence" value="ECO:0007669"/>
    <property type="project" value="UniProtKB-KW"/>
</dbReference>
<dbReference type="PANTHER" id="PTHR45953:SF1">
    <property type="entry name" value="IDURONATE 2-SULFATASE"/>
    <property type="match status" value="1"/>
</dbReference>
<feature type="domain" description="Sulfatase N-terminal" evidence="3">
    <location>
        <begin position="3"/>
        <end position="352"/>
    </location>
</feature>
<dbReference type="SUPFAM" id="SSF53649">
    <property type="entry name" value="Alkaline phosphatase-like"/>
    <property type="match status" value="1"/>
</dbReference>
<name>U7VCB5_9FUSO</name>
<evidence type="ECO:0000256" key="1">
    <source>
        <dbReference type="ARBA" id="ARBA00022723"/>
    </source>
</evidence>
<gene>
    <name evidence="4" type="ORF">HMPREF0202_00889</name>
</gene>
<accession>U7VCB5</accession>
<dbReference type="PATRIC" id="fig|1319815.3.peg.853"/>